<feature type="domain" description="Histidine kinase" evidence="8">
    <location>
        <begin position="439"/>
        <end position="656"/>
    </location>
</feature>
<dbReference type="PANTHER" id="PTHR43711">
    <property type="entry name" value="TWO-COMPONENT HISTIDINE KINASE"/>
    <property type="match status" value="1"/>
</dbReference>
<dbReference type="SMART" id="SM00387">
    <property type="entry name" value="HATPase_c"/>
    <property type="match status" value="1"/>
</dbReference>
<dbReference type="InterPro" id="IPR011990">
    <property type="entry name" value="TPR-like_helical_dom_sf"/>
</dbReference>
<keyword evidence="7" id="KW-0472">Membrane</keyword>
<dbReference type="SUPFAM" id="SSF55874">
    <property type="entry name" value="ATPase domain of HSP90 chaperone/DNA topoisomerase II/histidine kinase"/>
    <property type="match status" value="1"/>
</dbReference>
<dbReference type="InterPro" id="IPR019734">
    <property type="entry name" value="TPR_rpt"/>
</dbReference>
<comment type="caution">
    <text evidence="9">The sequence shown here is derived from an EMBL/GenBank/DDBJ whole genome shotgun (WGS) entry which is preliminary data.</text>
</comment>
<dbReference type="AlphaFoldDB" id="A0A917JBR4"/>
<keyword evidence="6" id="KW-0802">TPR repeat</keyword>
<dbReference type="Pfam" id="PF02518">
    <property type="entry name" value="HATPase_c"/>
    <property type="match status" value="1"/>
</dbReference>
<dbReference type="Proteomes" id="UP000662074">
    <property type="component" value="Unassembled WGS sequence"/>
</dbReference>
<evidence type="ECO:0000313" key="9">
    <source>
        <dbReference type="EMBL" id="GGI52795.1"/>
    </source>
</evidence>
<evidence type="ECO:0000256" key="2">
    <source>
        <dbReference type="ARBA" id="ARBA00012438"/>
    </source>
</evidence>
<organism evidence="9 10">
    <name type="scientific">Mucilaginibacter galii</name>
    <dbReference type="NCBI Taxonomy" id="2005073"/>
    <lineage>
        <taxon>Bacteria</taxon>
        <taxon>Pseudomonadati</taxon>
        <taxon>Bacteroidota</taxon>
        <taxon>Sphingobacteriia</taxon>
        <taxon>Sphingobacteriales</taxon>
        <taxon>Sphingobacteriaceae</taxon>
        <taxon>Mucilaginibacter</taxon>
    </lineage>
</organism>
<proteinExistence type="predicted"/>
<dbReference type="Pfam" id="PF13424">
    <property type="entry name" value="TPR_12"/>
    <property type="match status" value="3"/>
</dbReference>
<name>A0A917JBR4_9SPHI</name>
<sequence>MPPIKLILLLFIVTVGYGKLQAKQVQSPVNTAANNLTIADYDKLVKRYRYYKPDSAVYFANMAIAYARRVNDGKGVATMLNHLGMIDDNRGEFDASRIKYLQALAIYRKRKDAVGEAAVIVRLGVVELRKGNYDKAIGCFLQSLKVSERSKNTQGRMEAYLTVAEGYMGQKKLDVALKYLNTAEKINNTIPFSNLSLNIYNDFGVVYREMGMPDQAKAYLEKGIMLSDEPQYQGLHITLINNLAKVYNKQGDKAKSIALQKSALEKARSINNYLRELQTLTGLADTYGTSNAPQALFYFNQALALVKEKGAYKQQIEILSRLADLYKYQKDYQTALLMKEQQNALADSVFYKTMAKQVVSLQSEYQLYRSKASVRELKALNTSQKFQRNFYIAAVAACLLVILVVAYYFYQTRQLNKQLNKVNADLQESNKVKDKLFSVLAHDLRAPFASVIDLLYLLDDEDITGEEKSLLIKRLTSASNVSLETLNMLLKWGEMQIKGVRLNASIVQPKPIVNRVMNLVATNAEKKDIVVQDTVDDNIAVRVDPNHFEFVMRNLLSNAVKFTRPGGSIFISASIDQGENTVIFSVRDNGIGISAERLPYVFDISNASTKGTSNETGTSLGLLICKEFMDMNGGRIWVESLLNEGSIFYVSLPLFKVTQSNVATINLPAKRRTFPRQKQA</sequence>
<dbReference type="EC" id="2.7.13.3" evidence="2"/>
<dbReference type="SUPFAM" id="SSF48452">
    <property type="entry name" value="TPR-like"/>
    <property type="match status" value="2"/>
</dbReference>
<dbReference type="PRINTS" id="PR00344">
    <property type="entry name" value="BCTRLSENSOR"/>
</dbReference>
<protein>
    <recommendedName>
        <fullName evidence="2">histidine kinase</fullName>
        <ecNumber evidence="2">2.7.13.3</ecNumber>
    </recommendedName>
</protein>
<dbReference type="GO" id="GO:0000155">
    <property type="term" value="F:phosphorelay sensor kinase activity"/>
    <property type="evidence" value="ECO:0007669"/>
    <property type="project" value="InterPro"/>
</dbReference>
<evidence type="ECO:0000259" key="8">
    <source>
        <dbReference type="PROSITE" id="PS50109"/>
    </source>
</evidence>
<dbReference type="InterPro" id="IPR036890">
    <property type="entry name" value="HATPase_C_sf"/>
</dbReference>
<dbReference type="SMART" id="SM00028">
    <property type="entry name" value="TPR"/>
    <property type="match status" value="5"/>
</dbReference>
<dbReference type="PANTHER" id="PTHR43711:SF1">
    <property type="entry name" value="HISTIDINE KINASE 1"/>
    <property type="match status" value="1"/>
</dbReference>
<dbReference type="InterPro" id="IPR036097">
    <property type="entry name" value="HisK_dim/P_sf"/>
</dbReference>
<keyword evidence="5" id="KW-0902">Two-component regulatory system</keyword>
<keyword evidence="4" id="KW-0418">Kinase</keyword>
<dbReference type="Gene3D" id="1.10.287.130">
    <property type="match status" value="1"/>
</dbReference>
<keyword evidence="10" id="KW-1185">Reference proteome</keyword>
<comment type="catalytic activity">
    <reaction evidence="1">
        <text>ATP + protein L-histidine = ADP + protein N-phospho-L-histidine.</text>
        <dbReference type="EC" id="2.7.13.3"/>
    </reaction>
</comment>
<dbReference type="InterPro" id="IPR004358">
    <property type="entry name" value="Sig_transdc_His_kin-like_C"/>
</dbReference>
<feature type="repeat" description="TPR" evidence="6">
    <location>
        <begin position="117"/>
        <end position="150"/>
    </location>
</feature>
<keyword evidence="3" id="KW-0808">Transferase</keyword>
<dbReference type="RefSeq" id="WP_188418964.1">
    <property type="nucleotide sequence ID" value="NZ_BMDO01000019.1"/>
</dbReference>
<gene>
    <name evidence="9" type="ORF">GCM10011425_40070</name>
</gene>
<dbReference type="Gene3D" id="1.25.40.10">
    <property type="entry name" value="Tetratricopeptide repeat domain"/>
    <property type="match status" value="2"/>
</dbReference>
<keyword evidence="7" id="KW-1133">Transmembrane helix</keyword>
<dbReference type="EMBL" id="BMDO01000019">
    <property type="protein sequence ID" value="GGI52795.1"/>
    <property type="molecule type" value="Genomic_DNA"/>
</dbReference>
<keyword evidence="7" id="KW-0812">Transmembrane</keyword>
<evidence type="ECO:0000256" key="6">
    <source>
        <dbReference type="PROSITE-ProRule" id="PRU00339"/>
    </source>
</evidence>
<accession>A0A917JBR4</accession>
<dbReference type="PROSITE" id="PS50109">
    <property type="entry name" value="HIS_KIN"/>
    <property type="match status" value="1"/>
</dbReference>
<evidence type="ECO:0000256" key="3">
    <source>
        <dbReference type="ARBA" id="ARBA00022679"/>
    </source>
</evidence>
<evidence type="ECO:0000256" key="7">
    <source>
        <dbReference type="SAM" id="Phobius"/>
    </source>
</evidence>
<reference evidence="9" key="2">
    <citation type="submission" date="2020-09" db="EMBL/GenBank/DDBJ databases">
        <authorList>
            <person name="Sun Q."/>
            <person name="Sedlacek I."/>
        </authorList>
    </citation>
    <scope>NUCLEOTIDE SEQUENCE</scope>
    <source>
        <strain evidence="9">CCM 8711</strain>
    </source>
</reference>
<dbReference type="SUPFAM" id="SSF47384">
    <property type="entry name" value="Homodimeric domain of signal transducing histidine kinase"/>
    <property type="match status" value="1"/>
</dbReference>
<evidence type="ECO:0000313" key="10">
    <source>
        <dbReference type="Proteomes" id="UP000662074"/>
    </source>
</evidence>
<dbReference type="PROSITE" id="PS50005">
    <property type="entry name" value="TPR"/>
    <property type="match status" value="1"/>
</dbReference>
<evidence type="ECO:0000256" key="4">
    <source>
        <dbReference type="ARBA" id="ARBA00022777"/>
    </source>
</evidence>
<evidence type="ECO:0000256" key="5">
    <source>
        <dbReference type="ARBA" id="ARBA00023012"/>
    </source>
</evidence>
<dbReference type="InterPro" id="IPR003594">
    <property type="entry name" value="HATPase_dom"/>
</dbReference>
<evidence type="ECO:0000256" key="1">
    <source>
        <dbReference type="ARBA" id="ARBA00000085"/>
    </source>
</evidence>
<dbReference type="InterPro" id="IPR005467">
    <property type="entry name" value="His_kinase_dom"/>
</dbReference>
<feature type="transmembrane region" description="Helical" evidence="7">
    <location>
        <begin position="390"/>
        <end position="410"/>
    </location>
</feature>
<reference evidence="9" key="1">
    <citation type="journal article" date="2014" name="Int. J. Syst. Evol. Microbiol.">
        <title>Complete genome sequence of Corynebacterium casei LMG S-19264T (=DSM 44701T), isolated from a smear-ripened cheese.</title>
        <authorList>
            <consortium name="US DOE Joint Genome Institute (JGI-PGF)"/>
            <person name="Walter F."/>
            <person name="Albersmeier A."/>
            <person name="Kalinowski J."/>
            <person name="Ruckert C."/>
        </authorList>
    </citation>
    <scope>NUCLEOTIDE SEQUENCE</scope>
    <source>
        <strain evidence="9">CCM 8711</strain>
    </source>
</reference>
<dbReference type="Gene3D" id="3.30.565.10">
    <property type="entry name" value="Histidine kinase-like ATPase, C-terminal domain"/>
    <property type="match status" value="1"/>
</dbReference>
<dbReference type="InterPro" id="IPR050736">
    <property type="entry name" value="Sensor_HK_Regulatory"/>
</dbReference>